<dbReference type="Proteomes" id="UP000292347">
    <property type="component" value="Unassembled WGS sequence"/>
</dbReference>
<reference evidence="1 2" key="1">
    <citation type="submission" date="2019-01" db="EMBL/GenBank/DDBJ databases">
        <title>Sphingomonas mucosissima sp. nov. and Sphingomonas desiccabilis sp. nov., from biological soil crusts in the Colorado Plateau, USA.</title>
        <authorList>
            <person name="Zhu D."/>
        </authorList>
    </citation>
    <scope>NUCLEOTIDE SEQUENCE [LARGE SCALE GENOMIC DNA]</scope>
    <source>
        <strain evidence="1 2">CP1D</strain>
    </source>
</reference>
<organism evidence="1 2">
    <name type="scientific">Sphingomonas desiccabilis</name>
    <dbReference type="NCBI Taxonomy" id="429134"/>
    <lineage>
        <taxon>Bacteria</taxon>
        <taxon>Pseudomonadati</taxon>
        <taxon>Pseudomonadota</taxon>
        <taxon>Alphaproteobacteria</taxon>
        <taxon>Sphingomonadales</taxon>
        <taxon>Sphingomonadaceae</taxon>
        <taxon>Sphingomonas</taxon>
    </lineage>
</organism>
<dbReference type="InterPro" id="IPR053745">
    <property type="entry name" value="Viral_Tail_Comp_sf"/>
</dbReference>
<dbReference type="RefSeq" id="WP_129341650.1">
    <property type="nucleotide sequence ID" value="NZ_JACIDD010000002.1"/>
</dbReference>
<sequence length="133" mass="14416">MSAQAVLGEALVAALTAHAGVMRVVTAVFDAPPVRAARPYVEVAEALLTDWSTKDMAGREGRIAIVLRDAGERPVRLRALAGEVDAAVEALPRDLGEGWRIASLVPVRSRIVREGEGLWAGTNEYRVRMLRMQ</sequence>
<keyword evidence="2" id="KW-1185">Reference proteome</keyword>
<evidence type="ECO:0000313" key="1">
    <source>
        <dbReference type="EMBL" id="RXZ31403.1"/>
    </source>
</evidence>
<dbReference type="OrthoDB" id="7450850at2"/>
<dbReference type="Gene3D" id="3.30.2000.30">
    <property type="match status" value="1"/>
</dbReference>
<dbReference type="Pfam" id="PF11367">
    <property type="entry name" value="Tail_completion_gp17"/>
    <property type="match status" value="1"/>
</dbReference>
<name>A0A4Q2IP63_9SPHN</name>
<accession>A0A4Q2IP63</accession>
<gene>
    <name evidence="1" type="ORF">EO081_09105</name>
</gene>
<dbReference type="AlphaFoldDB" id="A0A4Q2IP63"/>
<proteinExistence type="predicted"/>
<dbReference type="EMBL" id="SDPT01000002">
    <property type="protein sequence ID" value="RXZ31403.1"/>
    <property type="molecule type" value="Genomic_DNA"/>
</dbReference>
<comment type="caution">
    <text evidence="1">The sequence shown here is derived from an EMBL/GenBank/DDBJ whole genome shotgun (WGS) entry which is preliminary data.</text>
</comment>
<evidence type="ECO:0000313" key="2">
    <source>
        <dbReference type="Proteomes" id="UP000292347"/>
    </source>
</evidence>
<protein>
    <submittedName>
        <fullName evidence="1">DUF3168 domain-containing protein</fullName>
    </submittedName>
</protein>
<dbReference type="InterPro" id="IPR021508">
    <property type="entry name" value="Gp17-like"/>
</dbReference>